<evidence type="ECO:0000256" key="6">
    <source>
        <dbReference type="ARBA" id="ARBA00035292"/>
    </source>
</evidence>
<comment type="similarity">
    <text evidence="1 7">Belongs to the bacterial ribosomal protein bL9 family.</text>
</comment>
<organism evidence="10 11">
    <name type="scientific">Geoalkalibacter halelectricus</name>
    <dbReference type="NCBI Taxonomy" id="2847045"/>
    <lineage>
        <taxon>Bacteria</taxon>
        <taxon>Pseudomonadati</taxon>
        <taxon>Thermodesulfobacteriota</taxon>
        <taxon>Desulfuromonadia</taxon>
        <taxon>Desulfuromonadales</taxon>
        <taxon>Geoalkalibacteraceae</taxon>
        <taxon>Geoalkalibacter</taxon>
    </lineage>
</organism>
<dbReference type="InterPro" id="IPR020070">
    <property type="entry name" value="Ribosomal_bL9_N"/>
</dbReference>
<keyword evidence="3 7" id="KW-0694">RNA-binding</keyword>
<evidence type="ECO:0000259" key="9">
    <source>
        <dbReference type="PROSITE" id="PS00651"/>
    </source>
</evidence>
<evidence type="ECO:0000256" key="2">
    <source>
        <dbReference type="ARBA" id="ARBA00022730"/>
    </source>
</evidence>
<dbReference type="PANTHER" id="PTHR21368">
    <property type="entry name" value="50S RIBOSOMAL PROTEIN L9"/>
    <property type="match status" value="1"/>
</dbReference>
<comment type="function">
    <text evidence="7">Binds to the 23S rRNA.</text>
</comment>
<keyword evidence="8" id="KW-0175">Coiled coil</keyword>
<dbReference type="InterPro" id="IPR009027">
    <property type="entry name" value="Ribosomal_bL9/RNase_H1_N"/>
</dbReference>
<feature type="domain" description="Ribosomal protein L9" evidence="9">
    <location>
        <begin position="13"/>
        <end position="40"/>
    </location>
</feature>
<dbReference type="SUPFAM" id="SSF55658">
    <property type="entry name" value="L9 N-domain-like"/>
    <property type="match status" value="1"/>
</dbReference>
<keyword evidence="11" id="KW-1185">Reference proteome</keyword>
<dbReference type="Pfam" id="PF01281">
    <property type="entry name" value="Ribosomal_L9_N"/>
    <property type="match status" value="1"/>
</dbReference>
<keyword evidence="4 7" id="KW-0689">Ribosomal protein</keyword>
<dbReference type="NCBIfam" id="TIGR00158">
    <property type="entry name" value="L9"/>
    <property type="match status" value="1"/>
</dbReference>
<dbReference type="InterPro" id="IPR000244">
    <property type="entry name" value="Ribosomal_bL9"/>
</dbReference>
<dbReference type="InterPro" id="IPR036935">
    <property type="entry name" value="Ribosomal_bL9_N_sf"/>
</dbReference>
<protein>
    <recommendedName>
        <fullName evidence="6 7">Large ribosomal subunit protein bL9</fullName>
    </recommendedName>
</protein>
<dbReference type="InterPro" id="IPR020594">
    <property type="entry name" value="Ribosomal_bL9_bac/chp"/>
</dbReference>
<evidence type="ECO:0000256" key="1">
    <source>
        <dbReference type="ARBA" id="ARBA00010605"/>
    </source>
</evidence>
<dbReference type="EMBL" id="CP092109">
    <property type="protein sequence ID" value="UWZ79506.1"/>
    <property type="molecule type" value="Genomic_DNA"/>
</dbReference>
<dbReference type="PROSITE" id="PS00651">
    <property type="entry name" value="RIBOSOMAL_L9"/>
    <property type="match status" value="1"/>
</dbReference>
<name>A0ABY5ZQK6_9BACT</name>
<keyword evidence="2 7" id="KW-0699">rRNA-binding</keyword>
<dbReference type="Pfam" id="PF03948">
    <property type="entry name" value="Ribosomal_L9_C"/>
    <property type="match status" value="1"/>
</dbReference>
<evidence type="ECO:0000313" key="10">
    <source>
        <dbReference type="EMBL" id="UWZ79506.1"/>
    </source>
</evidence>
<accession>A0ABY5ZQK6</accession>
<dbReference type="Gene3D" id="3.40.5.10">
    <property type="entry name" value="Ribosomal protein L9, N-terminal domain"/>
    <property type="match status" value="1"/>
</dbReference>
<feature type="coiled-coil region" evidence="8">
    <location>
        <begin position="37"/>
        <end position="78"/>
    </location>
</feature>
<dbReference type="SUPFAM" id="SSF55653">
    <property type="entry name" value="Ribosomal protein L9 C-domain"/>
    <property type="match status" value="1"/>
</dbReference>
<dbReference type="RefSeq" id="WP_260747858.1">
    <property type="nucleotide sequence ID" value="NZ_CP092109.1"/>
</dbReference>
<dbReference type="InterPro" id="IPR020069">
    <property type="entry name" value="Ribosomal_bL9_C"/>
</dbReference>
<dbReference type="Proteomes" id="UP001060414">
    <property type="component" value="Chromosome"/>
</dbReference>
<evidence type="ECO:0000256" key="7">
    <source>
        <dbReference type="HAMAP-Rule" id="MF_00503"/>
    </source>
</evidence>
<reference evidence="10" key="1">
    <citation type="journal article" date="2022" name="Environ. Microbiol.">
        <title>Geoalkalibacter halelectricus SAP #1 sp. nov. possessing extracellular electron transfer and mineral#reducing capabilities from a haloalkaline environment.</title>
        <authorList>
            <person name="Yadav S."/>
            <person name="Singh R."/>
            <person name="Sundharam S.S."/>
            <person name="Chaudhary S."/>
            <person name="Krishnamurthi S."/>
            <person name="Patil S.A."/>
        </authorList>
    </citation>
    <scope>NUCLEOTIDE SEQUENCE</scope>
    <source>
        <strain evidence="10">SAP-1</strain>
    </source>
</reference>
<evidence type="ECO:0000256" key="8">
    <source>
        <dbReference type="SAM" id="Coils"/>
    </source>
</evidence>
<keyword evidence="5 7" id="KW-0687">Ribonucleoprotein</keyword>
<proteinExistence type="inferred from homology"/>
<dbReference type="HAMAP" id="MF_00503">
    <property type="entry name" value="Ribosomal_bL9"/>
    <property type="match status" value="1"/>
</dbReference>
<evidence type="ECO:0000313" key="11">
    <source>
        <dbReference type="Proteomes" id="UP001060414"/>
    </source>
</evidence>
<evidence type="ECO:0000256" key="3">
    <source>
        <dbReference type="ARBA" id="ARBA00022884"/>
    </source>
</evidence>
<gene>
    <name evidence="7 10" type="primary">rplI</name>
    <name evidence="10" type="ORF">L9S41_17760</name>
</gene>
<evidence type="ECO:0000256" key="4">
    <source>
        <dbReference type="ARBA" id="ARBA00022980"/>
    </source>
</evidence>
<dbReference type="Gene3D" id="3.10.430.100">
    <property type="entry name" value="Ribosomal protein L9, C-terminal domain"/>
    <property type="match status" value="1"/>
</dbReference>
<dbReference type="GO" id="GO:0005840">
    <property type="term" value="C:ribosome"/>
    <property type="evidence" value="ECO:0007669"/>
    <property type="project" value="UniProtKB-KW"/>
</dbReference>
<evidence type="ECO:0000256" key="5">
    <source>
        <dbReference type="ARBA" id="ARBA00023274"/>
    </source>
</evidence>
<sequence length="149" mass="16317">MEVILKEAVEGLGNIGDIVKVKPGYARNYLVPKGLATEANSRNVRELEHQKRMLERKLQKVSQDSQALKARIEALTCTFEQRAGEDGKLFGSITGIDIEKKLAAAGIEIDRKKLQLAEPIKNLGEFAVPLRLNAGIVAQIKVQVNAAAE</sequence>
<dbReference type="InterPro" id="IPR036791">
    <property type="entry name" value="Ribosomal_bL9_C_sf"/>
</dbReference>